<dbReference type="CDD" id="cd02598">
    <property type="entry name" value="HAD_BPGM"/>
    <property type="match status" value="1"/>
</dbReference>
<comment type="cofactor">
    <cofactor evidence="12">
        <name>Mg(2+)</name>
        <dbReference type="ChEBI" id="CHEBI:18420"/>
    </cofactor>
    <text evidence="12">Binds 2 magnesium ions per subunit.</text>
</comment>
<evidence type="ECO:0000313" key="15">
    <source>
        <dbReference type="Proteomes" id="UP000325218"/>
    </source>
</evidence>
<keyword evidence="4 12" id="KW-0460">Magnesium</keyword>
<dbReference type="SFLD" id="SFLDF00046">
    <property type="entry name" value="beta-phosphoglucomutase"/>
    <property type="match status" value="1"/>
</dbReference>
<evidence type="ECO:0000256" key="2">
    <source>
        <dbReference type="ARBA" id="ARBA00022553"/>
    </source>
</evidence>
<sequence length="223" mass="24338">MQPKAFIFDLDGVITDTAEFHYLAWKQIGAELGIEVDRELNERLKGVSRMESLERILAAASRPLSLSEGEKERWAAQKNAVYGQLIETIRPSDVLPGIEGLLKDIREANLLLALGSASRNAKFVLERLGLLSAFDYIVDAGQIRFGKPHPETFVNAAEHFGVPCEACIGVEDSEAGIEAINGAGMFSVGIGSPDSLRQAKYLVSDTSRLTLDGIMEAYRKNAV</sequence>
<reference evidence="14 15" key="1">
    <citation type="submission" date="2019-08" db="EMBL/GenBank/DDBJ databases">
        <title>Genome sequencing of Paenibacillus faecis DSM 23593(T).</title>
        <authorList>
            <person name="Kook J.-K."/>
            <person name="Park S.-N."/>
            <person name="Lim Y.K."/>
        </authorList>
    </citation>
    <scope>NUCLEOTIDE SEQUENCE [LARGE SCALE GENOMIC DNA]</scope>
    <source>
        <strain evidence="14 15">DSM 23593</strain>
    </source>
</reference>
<dbReference type="InterPro" id="IPR036412">
    <property type="entry name" value="HAD-like_sf"/>
</dbReference>
<evidence type="ECO:0000313" key="14">
    <source>
        <dbReference type="EMBL" id="TYA14630.1"/>
    </source>
</evidence>
<accession>A0A5D0CY64</accession>
<feature type="active site" description="Proton donor/acceptor" evidence="10">
    <location>
        <position position="11"/>
    </location>
</feature>
<dbReference type="GO" id="GO:0008801">
    <property type="term" value="F:beta-phosphoglucomutase activity"/>
    <property type="evidence" value="ECO:0007669"/>
    <property type="project" value="UniProtKB-EC"/>
</dbReference>
<evidence type="ECO:0000256" key="4">
    <source>
        <dbReference type="ARBA" id="ARBA00022842"/>
    </source>
</evidence>
<feature type="site" description="Important for catalytic activity and assists the phosphoryl transfer reaction to Asp8 by balancing charge and orienting the reacting groups" evidence="13">
    <location>
        <position position="116"/>
    </location>
</feature>
<feature type="binding site" evidence="11">
    <location>
        <begin position="9"/>
        <end position="11"/>
    </location>
    <ligand>
        <name>substrate</name>
    </ligand>
</feature>
<organism evidence="14 15">
    <name type="scientific">Paenibacillus faecis</name>
    <dbReference type="NCBI Taxonomy" id="862114"/>
    <lineage>
        <taxon>Bacteria</taxon>
        <taxon>Bacillati</taxon>
        <taxon>Bacillota</taxon>
        <taxon>Bacilli</taxon>
        <taxon>Bacillales</taxon>
        <taxon>Paenibacillaceae</taxon>
        <taxon>Paenibacillus</taxon>
    </lineage>
</organism>
<dbReference type="EMBL" id="VSDO01000001">
    <property type="protein sequence ID" value="TYA14630.1"/>
    <property type="molecule type" value="Genomic_DNA"/>
</dbReference>
<dbReference type="PANTHER" id="PTHR46193:SF18">
    <property type="entry name" value="HEXITOL PHOSPHATASE B"/>
    <property type="match status" value="1"/>
</dbReference>
<keyword evidence="15" id="KW-1185">Reference proteome</keyword>
<dbReference type="SFLD" id="SFLDG01135">
    <property type="entry name" value="C1.5.6:_HAD__Beta-PGM__Phospha"/>
    <property type="match status" value="1"/>
</dbReference>
<dbReference type="SFLD" id="SFLDS00003">
    <property type="entry name" value="Haloacid_Dehalogenase"/>
    <property type="match status" value="1"/>
</dbReference>
<evidence type="ECO:0000256" key="6">
    <source>
        <dbReference type="ARBA" id="ARBA00023277"/>
    </source>
</evidence>
<evidence type="ECO:0000256" key="10">
    <source>
        <dbReference type="PIRSR" id="PIRSR610972-1"/>
    </source>
</evidence>
<evidence type="ECO:0000256" key="3">
    <source>
        <dbReference type="ARBA" id="ARBA00022723"/>
    </source>
</evidence>
<dbReference type="SUPFAM" id="SSF56784">
    <property type="entry name" value="HAD-like"/>
    <property type="match status" value="1"/>
</dbReference>
<feature type="binding site" evidence="11">
    <location>
        <position position="52"/>
    </location>
    <ligand>
        <name>substrate</name>
    </ligand>
</feature>
<gene>
    <name evidence="14" type="primary">pgmB</name>
    <name evidence="14" type="ORF">FRY98_02815</name>
</gene>
<comment type="caution">
    <text evidence="14">The sequence shown here is derived from an EMBL/GenBank/DDBJ whole genome shotgun (WGS) entry which is preliminary data.</text>
</comment>
<feature type="binding site" evidence="12">
    <location>
        <position position="171"/>
    </location>
    <ligand>
        <name>Mg(2+)</name>
        <dbReference type="ChEBI" id="CHEBI:18420"/>
    </ligand>
</feature>
<dbReference type="RefSeq" id="WP_148450224.1">
    <property type="nucleotide sequence ID" value="NZ_VSDO01000001.1"/>
</dbReference>
<feature type="binding site" evidence="11">
    <location>
        <begin position="116"/>
        <end position="120"/>
    </location>
    <ligand>
        <name>substrate</name>
    </ligand>
</feature>
<keyword evidence="2" id="KW-0597">Phosphoprotein</keyword>
<evidence type="ECO:0000256" key="11">
    <source>
        <dbReference type="PIRSR" id="PIRSR610972-2"/>
    </source>
</evidence>
<dbReference type="InterPro" id="IPR010976">
    <property type="entry name" value="B-phosphoglucomutase_hydrolase"/>
</dbReference>
<dbReference type="InterPro" id="IPR006439">
    <property type="entry name" value="HAD-SF_hydro_IA"/>
</dbReference>
<dbReference type="AlphaFoldDB" id="A0A5D0CY64"/>
<dbReference type="OrthoDB" id="9797743at2"/>
<dbReference type="NCBIfam" id="TIGR01990">
    <property type="entry name" value="bPGM"/>
    <property type="match status" value="1"/>
</dbReference>
<protein>
    <recommendedName>
        <fullName evidence="9">Beta-phosphoglucomutase</fullName>
        <ecNumber evidence="8">5.4.2.6</ecNumber>
    </recommendedName>
</protein>
<dbReference type="Proteomes" id="UP000325218">
    <property type="component" value="Unassembled WGS sequence"/>
</dbReference>
<dbReference type="PANTHER" id="PTHR46193">
    <property type="entry name" value="6-PHOSPHOGLUCONATE PHOSPHATASE"/>
    <property type="match status" value="1"/>
</dbReference>
<dbReference type="NCBIfam" id="TIGR02009">
    <property type="entry name" value="PGMB-YQAB-SF"/>
    <property type="match status" value="1"/>
</dbReference>
<evidence type="ECO:0000256" key="13">
    <source>
        <dbReference type="PIRSR" id="PIRSR610972-4"/>
    </source>
</evidence>
<feature type="binding site" evidence="11">
    <location>
        <position position="147"/>
    </location>
    <ligand>
        <name>substrate</name>
    </ligand>
</feature>
<evidence type="ECO:0000256" key="1">
    <source>
        <dbReference type="ARBA" id="ARBA00006171"/>
    </source>
</evidence>
<dbReference type="SFLD" id="SFLDG01129">
    <property type="entry name" value="C1.5:_HAD__Beta-PGM__Phosphata"/>
    <property type="match status" value="1"/>
</dbReference>
<keyword evidence="5 14" id="KW-0413">Isomerase</keyword>
<feature type="site" description="Important for catalytic activity and assists the phosphoryl transfer reaction to Asp8 by balancing charge and orienting the reacting groups" evidence="13">
    <location>
        <position position="147"/>
    </location>
</feature>
<evidence type="ECO:0000256" key="5">
    <source>
        <dbReference type="ARBA" id="ARBA00023235"/>
    </source>
</evidence>
<comment type="similarity">
    <text evidence="1">Belongs to the HAD-like hydrolase superfamily. CbbY/CbbZ/Gph/YieH family.</text>
</comment>
<keyword evidence="3 12" id="KW-0479">Metal-binding</keyword>
<feature type="binding site" evidence="12">
    <location>
        <position position="9"/>
    </location>
    <ligand>
        <name>Mg(2+)</name>
        <dbReference type="ChEBI" id="CHEBI:18420"/>
    </ligand>
</feature>
<feature type="active site" description="Nucleophile" evidence="10">
    <location>
        <position position="9"/>
    </location>
</feature>
<dbReference type="InterPro" id="IPR023214">
    <property type="entry name" value="HAD_sf"/>
</dbReference>
<dbReference type="NCBIfam" id="TIGR01509">
    <property type="entry name" value="HAD-SF-IA-v3"/>
    <property type="match status" value="1"/>
</dbReference>
<dbReference type="EC" id="5.4.2.6" evidence="8"/>
<evidence type="ECO:0000256" key="9">
    <source>
        <dbReference type="ARBA" id="ARBA00044991"/>
    </source>
</evidence>
<name>A0A5D0CY64_9BACL</name>
<dbReference type="GO" id="GO:0005975">
    <property type="term" value="P:carbohydrate metabolic process"/>
    <property type="evidence" value="ECO:0007669"/>
    <property type="project" value="InterPro"/>
</dbReference>
<evidence type="ECO:0000256" key="7">
    <source>
        <dbReference type="ARBA" id="ARBA00044926"/>
    </source>
</evidence>
<proteinExistence type="inferred from homology"/>
<evidence type="ECO:0000256" key="8">
    <source>
        <dbReference type="ARBA" id="ARBA00044968"/>
    </source>
</evidence>
<feature type="binding site" evidence="11">
    <location>
        <position position="78"/>
    </location>
    <ligand>
        <name>substrate</name>
    </ligand>
</feature>
<dbReference type="GO" id="GO:0000287">
    <property type="term" value="F:magnesium ion binding"/>
    <property type="evidence" value="ECO:0007669"/>
    <property type="project" value="InterPro"/>
</dbReference>
<evidence type="ECO:0000256" key="12">
    <source>
        <dbReference type="PIRSR" id="PIRSR610972-3"/>
    </source>
</evidence>
<dbReference type="InterPro" id="IPR051600">
    <property type="entry name" value="Beta-PGM-like"/>
</dbReference>
<dbReference type="InterPro" id="IPR023198">
    <property type="entry name" value="PGP-like_dom2"/>
</dbReference>
<dbReference type="Pfam" id="PF00702">
    <property type="entry name" value="Hydrolase"/>
    <property type="match status" value="1"/>
</dbReference>
<feature type="binding site" evidence="12">
    <location>
        <position position="11"/>
    </location>
    <ligand>
        <name>Mg(2+)</name>
        <dbReference type="ChEBI" id="CHEBI:18420"/>
    </ligand>
</feature>
<dbReference type="Gene3D" id="3.40.50.1000">
    <property type="entry name" value="HAD superfamily/HAD-like"/>
    <property type="match status" value="1"/>
</dbReference>
<dbReference type="Gene3D" id="1.10.150.240">
    <property type="entry name" value="Putative phosphatase, domain 2"/>
    <property type="match status" value="1"/>
</dbReference>
<feature type="binding site" evidence="11">
    <location>
        <position position="25"/>
    </location>
    <ligand>
        <name>substrate</name>
    </ligand>
</feature>
<keyword evidence="6" id="KW-0119">Carbohydrate metabolism</keyword>
<feature type="binding site" evidence="11">
    <location>
        <begin position="44"/>
        <end position="49"/>
    </location>
    <ligand>
        <name>substrate</name>
    </ligand>
</feature>
<dbReference type="InterPro" id="IPR010972">
    <property type="entry name" value="Beta-PGM"/>
</dbReference>
<feature type="binding site" evidence="12">
    <location>
        <position position="172"/>
    </location>
    <ligand>
        <name>Mg(2+)</name>
        <dbReference type="ChEBI" id="CHEBI:18420"/>
    </ligand>
</feature>
<comment type="catalytic activity">
    <reaction evidence="7">
        <text>beta-D-glucose 1-phosphate = beta-D-glucose 6-phosphate</text>
        <dbReference type="Rhea" id="RHEA:20113"/>
        <dbReference type="ChEBI" id="CHEBI:57684"/>
        <dbReference type="ChEBI" id="CHEBI:58247"/>
        <dbReference type="EC" id="5.4.2.6"/>
    </reaction>
</comment>